<dbReference type="GeneTree" id="ENSGT01110000271770"/>
<protein>
    <submittedName>
        <fullName evidence="1">Uncharacterized protein</fullName>
    </submittedName>
</protein>
<name>A0A3B5MHQ1_9TELE</name>
<proteinExistence type="predicted"/>
<sequence length="43" mass="4523">MAKLFESIGKLGLALAIGGGVVNSALFNGEFCTWTVNIVLIVR</sequence>
<dbReference type="Ensembl" id="ENSXCOT00000023428.1">
    <property type="protein sequence ID" value="ENSXCOP00000023150.1"/>
    <property type="gene ID" value="ENSXCOG00000017299.1"/>
</dbReference>
<dbReference type="Proteomes" id="UP000261380">
    <property type="component" value="Unplaced"/>
</dbReference>
<evidence type="ECO:0000313" key="1">
    <source>
        <dbReference type="Ensembl" id="ENSXCOP00000023150.1"/>
    </source>
</evidence>
<keyword evidence="2" id="KW-1185">Reference proteome</keyword>
<dbReference type="AlphaFoldDB" id="A0A3B5MHQ1"/>
<reference evidence="1" key="1">
    <citation type="submission" date="2025-08" db="UniProtKB">
        <authorList>
            <consortium name="Ensembl"/>
        </authorList>
    </citation>
    <scope>IDENTIFICATION</scope>
</reference>
<organism evidence="1 2">
    <name type="scientific">Xiphophorus couchianus</name>
    <name type="common">Monterrey platyfish</name>
    <dbReference type="NCBI Taxonomy" id="32473"/>
    <lineage>
        <taxon>Eukaryota</taxon>
        <taxon>Metazoa</taxon>
        <taxon>Chordata</taxon>
        <taxon>Craniata</taxon>
        <taxon>Vertebrata</taxon>
        <taxon>Euteleostomi</taxon>
        <taxon>Actinopterygii</taxon>
        <taxon>Neopterygii</taxon>
        <taxon>Teleostei</taxon>
        <taxon>Neoteleostei</taxon>
        <taxon>Acanthomorphata</taxon>
        <taxon>Ovalentaria</taxon>
        <taxon>Atherinomorphae</taxon>
        <taxon>Cyprinodontiformes</taxon>
        <taxon>Poeciliidae</taxon>
        <taxon>Poeciliinae</taxon>
        <taxon>Xiphophorus</taxon>
    </lineage>
</organism>
<accession>A0A3B5MHQ1</accession>
<reference evidence="1" key="2">
    <citation type="submission" date="2025-09" db="UniProtKB">
        <authorList>
            <consortium name="Ensembl"/>
        </authorList>
    </citation>
    <scope>IDENTIFICATION</scope>
</reference>
<evidence type="ECO:0000313" key="2">
    <source>
        <dbReference type="Proteomes" id="UP000261380"/>
    </source>
</evidence>